<dbReference type="PANTHER" id="PTHR34068:SF2">
    <property type="entry name" value="UPF0145 PROTEIN SCO3412"/>
    <property type="match status" value="1"/>
</dbReference>
<evidence type="ECO:0000313" key="3">
    <source>
        <dbReference type="EMBL" id="UTI64015.1"/>
    </source>
</evidence>
<dbReference type="RefSeq" id="WP_254570729.1">
    <property type="nucleotide sequence ID" value="NZ_CP098502.1"/>
</dbReference>
<dbReference type="InterPro" id="IPR002765">
    <property type="entry name" value="UPF0145_YbjQ-like"/>
</dbReference>
<name>A0ABY5DRC7_9ACTN</name>
<dbReference type="SUPFAM" id="SSF117782">
    <property type="entry name" value="YbjQ-like"/>
    <property type="match status" value="2"/>
</dbReference>
<gene>
    <name evidence="3" type="ORF">NBH00_22090</name>
</gene>
<organism evidence="3 4">
    <name type="scientific">Paraconexibacter antarcticus</name>
    <dbReference type="NCBI Taxonomy" id="2949664"/>
    <lineage>
        <taxon>Bacteria</taxon>
        <taxon>Bacillati</taxon>
        <taxon>Actinomycetota</taxon>
        <taxon>Thermoleophilia</taxon>
        <taxon>Solirubrobacterales</taxon>
        <taxon>Paraconexibacteraceae</taxon>
        <taxon>Paraconexibacter</taxon>
    </lineage>
</organism>
<comment type="similarity">
    <text evidence="1">Belongs to the UPF0145 family.</text>
</comment>
<sequence>MGFLDKLRGSGSPEEEAAEAAREAASAAAEARREQDLQRLAAGGIPTAAEARLAELAAGRTGFTSNLSVADFALTQLDGVRPIAQVMGSSVYKVGWRNYPWNSGWGRGSITEMTTLSQAWNEARGLALGRLAEEARVSGCHAVVDVTFSSRQHDFLSDEIEIVVVGTAVHLPEGGREGPPVLTDLSMPDFTLLRRAGYVPVGVVTATAVFYVAASAATRRLTTGWQRTKPNVEITDFTQGVYTARETALGRATAQAQALGAHGLVGVQVDDKVEIREYERNDTKYEDLIVTFHVIGTGIYQHAAHRPLQPELYVRQNPRRPR</sequence>
<evidence type="ECO:0000256" key="2">
    <source>
        <dbReference type="SAM" id="MobiDB-lite"/>
    </source>
</evidence>
<accession>A0ABY5DRC7</accession>
<proteinExistence type="inferred from homology"/>
<evidence type="ECO:0000313" key="4">
    <source>
        <dbReference type="Proteomes" id="UP001056035"/>
    </source>
</evidence>
<dbReference type="Gene3D" id="3.30.110.70">
    <property type="entry name" value="Hypothetical protein apc22750. Chain B"/>
    <property type="match status" value="2"/>
</dbReference>
<dbReference type="InterPro" id="IPR035439">
    <property type="entry name" value="UPF0145_dom_sf"/>
</dbReference>
<reference evidence="3 4" key="1">
    <citation type="submission" date="2022-06" db="EMBL/GenBank/DDBJ databases">
        <title>Paraconexibacter antarcticus.</title>
        <authorList>
            <person name="Kim C.S."/>
        </authorList>
    </citation>
    <scope>NUCLEOTIDE SEQUENCE [LARGE SCALE GENOMIC DNA]</scope>
    <source>
        <strain evidence="3 4">02-257</strain>
    </source>
</reference>
<protein>
    <submittedName>
        <fullName evidence="3">Heavy metal-binding domain-containing protein</fullName>
    </submittedName>
</protein>
<dbReference type="PANTHER" id="PTHR34068">
    <property type="entry name" value="UPF0145 PROTEIN YBJQ"/>
    <property type="match status" value="1"/>
</dbReference>
<dbReference type="Proteomes" id="UP001056035">
    <property type="component" value="Chromosome"/>
</dbReference>
<feature type="region of interest" description="Disordered" evidence="2">
    <location>
        <begin position="1"/>
        <end position="29"/>
    </location>
</feature>
<dbReference type="Pfam" id="PF01906">
    <property type="entry name" value="YbjQ_1"/>
    <property type="match status" value="1"/>
</dbReference>
<keyword evidence="4" id="KW-1185">Reference proteome</keyword>
<evidence type="ECO:0000256" key="1">
    <source>
        <dbReference type="ARBA" id="ARBA00010751"/>
    </source>
</evidence>
<dbReference type="EMBL" id="CP098502">
    <property type="protein sequence ID" value="UTI64015.1"/>
    <property type="molecule type" value="Genomic_DNA"/>
</dbReference>